<dbReference type="GO" id="GO:0043565">
    <property type="term" value="F:sequence-specific DNA binding"/>
    <property type="evidence" value="ECO:0007669"/>
    <property type="project" value="TreeGrafter"/>
</dbReference>
<evidence type="ECO:0000256" key="2">
    <source>
        <dbReference type="ARBA" id="ARBA00022679"/>
    </source>
</evidence>
<dbReference type="Proteomes" id="UP000003947">
    <property type="component" value="Unassembled WGS sequence"/>
</dbReference>
<accession>I4Z3F1</accession>
<proteinExistence type="predicted"/>
<dbReference type="PIRSF" id="PIRSF000398">
    <property type="entry name" value="M_m6A_EcoRV"/>
    <property type="match status" value="1"/>
</dbReference>
<dbReference type="EMBL" id="JH660636">
    <property type="protein sequence ID" value="EIM30743.1"/>
    <property type="molecule type" value="Genomic_DNA"/>
</dbReference>
<dbReference type="InterPro" id="IPR029063">
    <property type="entry name" value="SAM-dependent_MTases_sf"/>
</dbReference>
<name>I4Z3F1_9HYPH</name>
<dbReference type="OrthoDB" id="9805629at2"/>
<evidence type="ECO:0000256" key="3">
    <source>
        <dbReference type="ARBA" id="ARBA00022691"/>
    </source>
</evidence>
<dbReference type="HOGENOM" id="CLU_063430_4_0_5"/>
<dbReference type="InterPro" id="IPR012263">
    <property type="entry name" value="M_m6A_EcoRV"/>
</dbReference>
<gene>
    <name evidence="4" type="ORF">MicloDRAFT_00006460</name>
</gene>
<protein>
    <submittedName>
        <fullName evidence="4">Site-specific DNA methylase</fullName>
    </submittedName>
</protein>
<sequence length="289" mass="32596">MSATAEEMSTIRSISPFRYPGGKAFLYKYLLEWLKSLPAGPRYYAEPFCGGAGAAVILLKLGAVDQLHLNDADPKVYSAWKFILDEPERFSEAILRTPVDLQTWHASRKIIESSSEPSFELGFATFFLNRTSRSGIVIGAGPIGGYDQRGKWKIDARFNRDALAERVRWLGTMRDRIQLTQEDALKFLARSTRRLAINQTLFFIDPPYITAGGRLYLNAMDEGKHIALSDMLQGGTLPHWVLTYDDHPLIRTLYSTQAVEDLAVTYSLQNKRKEREVLINNQAACAQSI</sequence>
<dbReference type="GO" id="GO:1904047">
    <property type="term" value="F:S-adenosyl-L-methionine binding"/>
    <property type="evidence" value="ECO:0007669"/>
    <property type="project" value="TreeGrafter"/>
</dbReference>
<dbReference type="PANTHER" id="PTHR30481">
    <property type="entry name" value="DNA ADENINE METHYLASE"/>
    <property type="match status" value="1"/>
</dbReference>
<organism evidence="4 5">
    <name type="scientific">Microvirga lotononidis</name>
    <dbReference type="NCBI Taxonomy" id="864069"/>
    <lineage>
        <taxon>Bacteria</taxon>
        <taxon>Pseudomonadati</taxon>
        <taxon>Pseudomonadota</taxon>
        <taxon>Alphaproteobacteria</taxon>
        <taxon>Hyphomicrobiales</taxon>
        <taxon>Methylobacteriaceae</taxon>
        <taxon>Microvirga</taxon>
    </lineage>
</organism>
<evidence type="ECO:0000256" key="1">
    <source>
        <dbReference type="ARBA" id="ARBA00022603"/>
    </source>
</evidence>
<dbReference type="GO" id="GO:0032259">
    <property type="term" value="P:methylation"/>
    <property type="evidence" value="ECO:0007669"/>
    <property type="project" value="UniProtKB-KW"/>
</dbReference>
<keyword evidence="3" id="KW-0949">S-adenosyl-L-methionine</keyword>
<dbReference type="GO" id="GO:0009007">
    <property type="term" value="F:site-specific DNA-methyltransferase (adenine-specific) activity"/>
    <property type="evidence" value="ECO:0007669"/>
    <property type="project" value="UniProtKB-EC"/>
</dbReference>
<dbReference type="Gene3D" id="3.40.50.150">
    <property type="entry name" value="Vaccinia Virus protein VP39"/>
    <property type="match status" value="2"/>
</dbReference>
<dbReference type="GO" id="GO:0009307">
    <property type="term" value="P:DNA restriction-modification system"/>
    <property type="evidence" value="ECO:0007669"/>
    <property type="project" value="InterPro"/>
</dbReference>
<reference evidence="4 5" key="1">
    <citation type="submission" date="2012-02" db="EMBL/GenBank/DDBJ databases">
        <title>Improved High-Quality Draft sequence of Microvirga sp. WSM3557.</title>
        <authorList>
            <consortium name="US DOE Joint Genome Institute"/>
            <person name="Lucas S."/>
            <person name="Han J."/>
            <person name="Lapidus A."/>
            <person name="Cheng J.-F."/>
            <person name="Goodwin L."/>
            <person name="Pitluck S."/>
            <person name="Peters L."/>
            <person name="Zhang X."/>
            <person name="Detter J.C."/>
            <person name="Han C."/>
            <person name="Tapia R."/>
            <person name="Land M."/>
            <person name="Hauser L."/>
            <person name="Kyrpides N."/>
            <person name="Ivanova N."/>
            <person name="Pagani I."/>
            <person name="Brau L."/>
            <person name="Yates R."/>
            <person name="O'Hara G."/>
            <person name="Rui T."/>
            <person name="Howieson J."/>
            <person name="Reeve W."/>
            <person name="Woyke T."/>
        </authorList>
    </citation>
    <scope>NUCLEOTIDE SEQUENCE [LARGE SCALE GENOMIC DNA]</scope>
    <source>
        <strain evidence="4 5">WSM3557</strain>
    </source>
</reference>
<dbReference type="Pfam" id="PF02086">
    <property type="entry name" value="MethyltransfD12"/>
    <property type="match status" value="1"/>
</dbReference>
<dbReference type="PATRIC" id="fig|864069.3.peg.720"/>
<dbReference type="AlphaFoldDB" id="I4Z3F1"/>
<keyword evidence="2" id="KW-0808">Transferase</keyword>
<evidence type="ECO:0000313" key="4">
    <source>
        <dbReference type="EMBL" id="EIM30743.1"/>
    </source>
</evidence>
<dbReference type="STRING" id="864069.MicloDRAFT_00006460"/>
<dbReference type="eggNOG" id="COG0338">
    <property type="taxonomic scope" value="Bacteria"/>
</dbReference>
<dbReference type="PANTHER" id="PTHR30481:SF2">
    <property type="entry name" value="SITE-SPECIFIC DNA-METHYLTRANSFERASE (ADENINE-SPECIFIC)"/>
    <property type="match status" value="1"/>
</dbReference>
<dbReference type="SUPFAM" id="SSF53335">
    <property type="entry name" value="S-adenosyl-L-methionine-dependent methyltransferases"/>
    <property type="match status" value="1"/>
</dbReference>
<keyword evidence="1 4" id="KW-0489">Methyltransferase</keyword>
<dbReference type="RefSeq" id="WP_009762345.1">
    <property type="nucleotide sequence ID" value="NZ_CP141049.1"/>
</dbReference>
<evidence type="ECO:0000313" key="5">
    <source>
        <dbReference type="Proteomes" id="UP000003947"/>
    </source>
</evidence>
<dbReference type="GO" id="GO:0006298">
    <property type="term" value="P:mismatch repair"/>
    <property type="evidence" value="ECO:0007669"/>
    <property type="project" value="TreeGrafter"/>
</dbReference>
<dbReference type="InterPro" id="IPR012327">
    <property type="entry name" value="MeTrfase_D12"/>
</dbReference>
<keyword evidence="5" id="KW-1185">Reference proteome</keyword>